<dbReference type="PROSITE" id="PS50850">
    <property type="entry name" value="MFS"/>
    <property type="match status" value="1"/>
</dbReference>
<keyword evidence="3" id="KW-0813">Transport</keyword>
<sequence>MYLLDKLRSKPAAGETAAAEAPVDTRTPVVGATPTEDPENQRRTEPEIAAVNENDAQAADEPDLKDIKEFPDLDAQLGIQKVEAVTLTWTKKTLACLLCLIWILFLVQGMRLSILYGLVPYVTSDFQSHSLLSVIQIVSSSMMAAVYIPMAKVIDVWGRAEGFALMVGSATLGLILMAVSQNLATFCAAQLFYSVGFSGMIYVVCVLAADVTNLRNRGLAFAFTSSPYMITAFAGPKAAEGFLADNWRWGFGAFAIIVPVVTAPLFGILKVYQVRAEKKGVFVRAESGRTLLQSIWHWTVQFDLLGVVLFAGGLVTFLLPFTLASSASRGWSTPYIIGMLVAGFCALVLFGLQQAYLAPTPFMNRTYLFNRTVIAACAIDFTYQMSYYCWNLYFQSFLQVVFSVSVSEAGMINSIFQVVSGVLLFIVGYAIRKTGRFKWLFFVAVPIYIFALGLMIHFRQPGQNVGYIIMCEIFISIGGAVFILGMQLAVLAAVDHQHFASALAVLFVSGTVGSSVGATVSGAIWTNVFPAALYRFLPEAERVNVPMLVGNLPAQLAYAVGSPERLGVQQAYGYAQTRMLAAGCGVMTMGFVWTALLRNYDVRKMSQTRGVVF</sequence>
<feature type="transmembrane region" description="Helical" evidence="11">
    <location>
        <begin position="131"/>
        <end position="150"/>
    </location>
</feature>
<feature type="domain" description="Major facilitator superfamily (MFS) profile" evidence="12">
    <location>
        <begin position="97"/>
        <end position="600"/>
    </location>
</feature>
<feature type="transmembrane region" description="Helical" evidence="11">
    <location>
        <begin position="247"/>
        <end position="269"/>
    </location>
</feature>
<dbReference type="EMBL" id="WIGM01000474">
    <property type="protein sequence ID" value="KAF6824234.1"/>
    <property type="molecule type" value="Genomic_DNA"/>
</dbReference>
<evidence type="ECO:0000259" key="12">
    <source>
        <dbReference type="PROSITE" id="PS50850"/>
    </source>
</evidence>
<keyword evidence="7" id="KW-0408">Iron</keyword>
<dbReference type="InterPro" id="IPR020846">
    <property type="entry name" value="MFS_dom"/>
</dbReference>
<comment type="subcellular location">
    <subcellularLocation>
        <location evidence="1">Membrane</location>
        <topology evidence="1">Multi-pass membrane protein</topology>
    </subcellularLocation>
</comment>
<evidence type="ECO:0000256" key="2">
    <source>
        <dbReference type="ARBA" id="ARBA00008335"/>
    </source>
</evidence>
<evidence type="ECO:0000256" key="3">
    <source>
        <dbReference type="ARBA" id="ARBA00022448"/>
    </source>
</evidence>
<dbReference type="Pfam" id="PF07690">
    <property type="entry name" value="MFS_1"/>
    <property type="match status" value="1"/>
</dbReference>
<name>A0A8H6K3K5_9PEZI</name>
<evidence type="ECO:0000256" key="11">
    <source>
        <dbReference type="SAM" id="Phobius"/>
    </source>
</evidence>
<evidence type="ECO:0000256" key="9">
    <source>
        <dbReference type="ARBA" id="ARBA00023136"/>
    </source>
</evidence>
<evidence type="ECO:0000256" key="8">
    <source>
        <dbReference type="ARBA" id="ARBA00023065"/>
    </source>
</evidence>
<feature type="transmembrane region" description="Helical" evidence="11">
    <location>
        <begin position="218"/>
        <end position="235"/>
    </location>
</feature>
<dbReference type="Gene3D" id="1.20.1250.20">
    <property type="entry name" value="MFS general substrate transporter like domains"/>
    <property type="match status" value="2"/>
</dbReference>
<feature type="transmembrane region" description="Helical" evidence="11">
    <location>
        <begin position="579"/>
        <end position="597"/>
    </location>
</feature>
<accession>A0A8H6K3K5</accession>
<keyword evidence="6 11" id="KW-1133">Transmembrane helix</keyword>
<dbReference type="PANTHER" id="PTHR23501">
    <property type="entry name" value="MAJOR FACILITATOR SUPERFAMILY"/>
    <property type="match status" value="1"/>
</dbReference>
<feature type="transmembrane region" description="Helical" evidence="11">
    <location>
        <begin position="162"/>
        <end position="179"/>
    </location>
</feature>
<feature type="transmembrane region" description="Helical" evidence="11">
    <location>
        <begin position="335"/>
        <end position="352"/>
    </location>
</feature>
<evidence type="ECO:0000313" key="13">
    <source>
        <dbReference type="EMBL" id="KAF6824234.1"/>
    </source>
</evidence>
<dbReference type="Proteomes" id="UP000639643">
    <property type="component" value="Unassembled WGS sequence"/>
</dbReference>
<feature type="transmembrane region" description="Helical" evidence="11">
    <location>
        <begin position="191"/>
        <end position="211"/>
    </location>
</feature>
<keyword evidence="4" id="KW-0410">Iron transport</keyword>
<comment type="similarity">
    <text evidence="2">Belongs to the major facilitator superfamily.</text>
</comment>
<evidence type="ECO:0000313" key="14">
    <source>
        <dbReference type="Proteomes" id="UP000639643"/>
    </source>
</evidence>
<feature type="transmembrane region" description="Helical" evidence="11">
    <location>
        <begin position="94"/>
        <end position="119"/>
    </location>
</feature>
<reference evidence="13" key="1">
    <citation type="journal article" date="2020" name="Phytopathology">
        <title>Genome Sequence Resources of Colletotrichum truncatum, C. plurivorum, C. musicola, and C. sojae: Four Species Pathogenic to Soybean (Glycine max).</title>
        <authorList>
            <person name="Rogerio F."/>
            <person name="Boufleur T.R."/>
            <person name="Ciampi-Guillardi M."/>
            <person name="Sukno S.A."/>
            <person name="Thon M.R."/>
            <person name="Massola Junior N.S."/>
            <person name="Baroncelli R."/>
        </authorList>
    </citation>
    <scope>NUCLEOTIDE SEQUENCE</scope>
    <source>
        <strain evidence="13">LFN0074</strain>
    </source>
</reference>
<keyword evidence="9 11" id="KW-0472">Membrane</keyword>
<evidence type="ECO:0000256" key="1">
    <source>
        <dbReference type="ARBA" id="ARBA00004141"/>
    </source>
</evidence>
<evidence type="ECO:0000256" key="6">
    <source>
        <dbReference type="ARBA" id="ARBA00022989"/>
    </source>
</evidence>
<dbReference type="FunFam" id="1.20.1250.20:FF:000302">
    <property type="entry name" value="MFS siderochrome iron transporter MirB"/>
    <property type="match status" value="1"/>
</dbReference>
<feature type="transmembrane region" description="Helical" evidence="11">
    <location>
        <begin position="373"/>
        <end position="394"/>
    </location>
</feature>
<dbReference type="GO" id="GO:0005886">
    <property type="term" value="C:plasma membrane"/>
    <property type="evidence" value="ECO:0007669"/>
    <property type="project" value="TreeGrafter"/>
</dbReference>
<feature type="transmembrane region" description="Helical" evidence="11">
    <location>
        <begin position="503"/>
        <end position="525"/>
    </location>
</feature>
<organism evidence="13 14">
    <name type="scientific">Colletotrichum musicola</name>
    <dbReference type="NCBI Taxonomy" id="2175873"/>
    <lineage>
        <taxon>Eukaryota</taxon>
        <taxon>Fungi</taxon>
        <taxon>Dikarya</taxon>
        <taxon>Ascomycota</taxon>
        <taxon>Pezizomycotina</taxon>
        <taxon>Sordariomycetes</taxon>
        <taxon>Hypocreomycetidae</taxon>
        <taxon>Glomerellales</taxon>
        <taxon>Glomerellaceae</taxon>
        <taxon>Colletotrichum</taxon>
        <taxon>Colletotrichum orchidearum species complex</taxon>
    </lineage>
</organism>
<evidence type="ECO:0000256" key="5">
    <source>
        <dbReference type="ARBA" id="ARBA00022692"/>
    </source>
</evidence>
<proteinExistence type="inferred from homology"/>
<dbReference type="OrthoDB" id="4078873at2759"/>
<dbReference type="InterPro" id="IPR011701">
    <property type="entry name" value="MFS"/>
</dbReference>
<dbReference type="InterPro" id="IPR036259">
    <property type="entry name" value="MFS_trans_sf"/>
</dbReference>
<dbReference type="AlphaFoldDB" id="A0A8H6K3K5"/>
<evidence type="ECO:0000256" key="10">
    <source>
        <dbReference type="SAM" id="MobiDB-lite"/>
    </source>
</evidence>
<keyword evidence="14" id="KW-1185">Reference proteome</keyword>
<feature type="compositionally biased region" description="Low complexity" evidence="10">
    <location>
        <begin position="12"/>
        <end position="21"/>
    </location>
</feature>
<dbReference type="PANTHER" id="PTHR23501:SF50">
    <property type="entry name" value="MFS SIDEROCHROME IRON TRANSPORTER MIRB (AFU_ORTHOLOGUE AFUA_3G03640)-RELATED"/>
    <property type="match status" value="1"/>
</dbReference>
<feature type="transmembrane region" description="Helical" evidence="11">
    <location>
        <begin position="439"/>
        <end position="459"/>
    </location>
</feature>
<evidence type="ECO:0000256" key="4">
    <source>
        <dbReference type="ARBA" id="ARBA00022496"/>
    </source>
</evidence>
<feature type="transmembrane region" description="Helical" evidence="11">
    <location>
        <begin position="465"/>
        <end position="491"/>
    </location>
</feature>
<dbReference type="GO" id="GO:0010106">
    <property type="term" value="P:cellular response to iron ion starvation"/>
    <property type="evidence" value="ECO:0007669"/>
    <property type="project" value="UniProtKB-ARBA"/>
</dbReference>
<comment type="caution">
    <text evidence="13">The sequence shown here is derived from an EMBL/GenBank/DDBJ whole genome shotgun (WGS) entry which is preliminary data.</text>
</comment>
<dbReference type="GO" id="GO:0006826">
    <property type="term" value="P:iron ion transport"/>
    <property type="evidence" value="ECO:0007669"/>
    <property type="project" value="UniProtKB-KW"/>
</dbReference>
<gene>
    <name evidence="13" type="ORF">CMUS01_10335</name>
</gene>
<dbReference type="GO" id="GO:0022857">
    <property type="term" value="F:transmembrane transporter activity"/>
    <property type="evidence" value="ECO:0007669"/>
    <property type="project" value="InterPro"/>
</dbReference>
<keyword evidence="8" id="KW-0406">Ion transport</keyword>
<dbReference type="FunFam" id="1.20.1250.20:FF:000284">
    <property type="entry name" value="Siderophore iron transporter mirB"/>
    <property type="match status" value="1"/>
</dbReference>
<keyword evidence="5 11" id="KW-0812">Transmembrane</keyword>
<protein>
    <submittedName>
        <fullName evidence="13">MFS siderophore iron</fullName>
    </submittedName>
</protein>
<feature type="region of interest" description="Disordered" evidence="10">
    <location>
        <begin position="1"/>
        <end position="60"/>
    </location>
</feature>
<feature type="transmembrane region" description="Helical" evidence="11">
    <location>
        <begin position="302"/>
        <end position="323"/>
    </location>
</feature>
<feature type="transmembrane region" description="Helical" evidence="11">
    <location>
        <begin position="414"/>
        <end position="432"/>
    </location>
</feature>
<evidence type="ECO:0000256" key="7">
    <source>
        <dbReference type="ARBA" id="ARBA00023004"/>
    </source>
</evidence>
<dbReference type="SUPFAM" id="SSF103473">
    <property type="entry name" value="MFS general substrate transporter"/>
    <property type="match status" value="2"/>
</dbReference>